<sequence>METTSIRVQKSSRLPQELIDLIVDELKEDVTSLRACALTSQCFRRPSQRTLFHCTKLHPLPPDRELEVQSSSNTTDSNSEESRHRPSVCDRLHLLLQSSPHIAPYIRDLRIRDTENEEHPSKSWLTKINSLPLILPLLTQLQRIYIAGSMSESLLDIGKVPEETKKALFMAMRSSKITHIGFQCVQFPNFEELLEAIGKAGWGGSLKNLTLFAVDVAQDEESSDSDDSETKGTVIETKKRVKKLDVVTDTDGRTNAEKSRLSSLALFMGPSLSTALSDWMLGSESSYSLDSLNKFSLVAEMTHELSLAKRVVAASKGSLKEINITIVEGEEDYDDTLDLSAPRVVYFGLDISSSNPYSCQPVLNWWCTSLESSQNCSSQTDSLEVFNIFILTELMDITHFHYTAPGWERLDELLSKRGEGQGDGNEKQVQMNVRLKLLDEEDDDQKEDPVVPPELLDRLRDAFPLMKAKGRLEVSQMTESLFCFLGVYWQ</sequence>
<dbReference type="Proteomes" id="UP000297245">
    <property type="component" value="Unassembled WGS sequence"/>
</dbReference>
<organism evidence="2 3">
    <name type="scientific">Dendrothele bispora (strain CBS 962.96)</name>
    <dbReference type="NCBI Taxonomy" id="1314807"/>
    <lineage>
        <taxon>Eukaryota</taxon>
        <taxon>Fungi</taxon>
        <taxon>Dikarya</taxon>
        <taxon>Basidiomycota</taxon>
        <taxon>Agaricomycotina</taxon>
        <taxon>Agaricomycetes</taxon>
        <taxon>Agaricomycetidae</taxon>
        <taxon>Agaricales</taxon>
        <taxon>Agaricales incertae sedis</taxon>
        <taxon>Dendrothele</taxon>
    </lineage>
</organism>
<dbReference type="OrthoDB" id="2745898at2759"/>
<evidence type="ECO:0000313" key="2">
    <source>
        <dbReference type="EMBL" id="THU99279.1"/>
    </source>
</evidence>
<reference evidence="2 3" key="1">
    <citation type="journal article" date="2019" name="Nat. Ecol. Evol.">
        <title>Megaphylogeny resolves global patterns of mushroom evolution.</title>
        <authorList>
            <person name="Varga T."/>
            <person name="Krizsan K."/>
            <person name="Foldi C."/>
            <person name="Dima B."/>
            <person name="Sanchez-Garcia M."/>
            <person name="Sanchez-Ramirez S."/>
            <person name="Szollosi G.J."/>
            <person name="Szarkandi J.G."/>
            <person name="Papp V."/>
            <person name="Albert L."/>
            <person name="Andreopoulos W."/>
            <person name="Angelini C."/>
            <person name="Antonin V."/>
            <person name="Barry K.W."/>
            <person name="Bougher N.L."/>
            <person name="Buchanan P."/>
            <person name="Buyck B."/>
            <person name="Bense V."/>
            <person name="Catcheside P."/>
            <person name="Chovatia M."/>
            <person name="Cooper J."/>
            <person name="Damon W."/>
            <person name="Desjardin D."/>
            <person name="Finy P."/>
            <person name="Geml J."/>
            <person name="Haridas S."/>
            <person name="Hughes K."/>
            <person name="Justo A."/>
            <person name="Karasinski D."/>
            <person name="Kautmanova I."/>
            <person name="Kiss B."/>
            <person name="Kocsube S."/>
            <person name="Kotiranta H."/>
            <person name="LaButti K.M."/>
            <person name="Lechner B.E."/>
            <person name="Liimatainen K."/>
            <person name="Lipzen A."/>
            <person name="Lukacs Z."/>
            <person name="Mihaltcheva S."/>
            <person name="Morgado L.N."/>
            <person name="Niskanen T."/>
            <person name="Noordeloos M.E."/>
            <person name="Ohm R.A."/>
            <person name="Ortiz-Santana B."/>
            <person name="Ovrebo C."/>
            <person name="Racz N."/>
            <person name="Riley R."/>
            <person name="Savchenko A."/>
            <person name="Shiryaev A."/>
            <person name="Soop K."/>
            <person name="Spirin V."/>
            <person name="Szebenyi C."/>
            <person name="Tomsovsky M."/>
            <person name="Tulloss R.E."/>
            <person name="Uehling J."/>
            <person name="Grigoriev I.V."/>
            <person name="Vagvolgyi C."/>
            <person name="Papp T."/>
            <person name="Martin F.M."/>
            <person name="Miettinen O."/>
            <person name="Hibbett D.S."/>
            <person name="Nagy L.G."/>
        </authorList>
    </citation>
    <scope>NUCLEOTIDE SEQUENCE [LARGE SCALE GENOMIC DNA]</scope>
    <source>
        <strain evidence="2 3">CBS 962.96</strain>
    </source>
</reference>
<keyword evidence="3" id="KW-1185">Reference proteome</keyword>
<dbReference type="AlphaFoldDB" id="A0A4S8MA37"/>
<feature type="region of interest" description="Disordered" evidence="1">
    <location>
        <begin position="63"/>
        <end position="84"/>
    </location>
</feature>
<proteinExistence type="predicted"/>
<evidence type="ECO:0008006" key="4">
    <source>
        <dbReference type="Google" id="ProtNLM"/>
    </source>
</evidence>
<accession>A0A4S8MA37</accession>
<protein>
    <recommendedName>
        <fullName evidence="4">F-box domain-containing protein</fullName>
    </recommendedName>
</protein>
<dbReference type="EMBL" id="ML179122">
    <property type="protein sequence ID" value="THU99279.1"/>
    <property type="molecule type" value="Genomic_DNA"/>
</dbReference>
<gene>
    <name evidence="2" type="ORF">K435DRAFT_777064</name>
</gene>
<name>A0A4S8MA37_DENBC</name>
<evidence type="ECO:0000313" key="3">
    <source>
        <dbReference type="Proteomes" id="UP000297245"/>
    </source>
</evidence>
<evidence type="ECO:0000256" key="1">
    <source>
        <dbReference type="SAM" id="MobiDB-lite"/>
    </source>
</evidence>